<dbReference type="AlphaFoldDB" id="A0A2K8T6T1"/>
<keyword evidence="2" id="KW-1185">Reference proteome</keyword>
<protein>
    <submittedName>
        <fullName evidence="1">Uncharacterized protein</fullName>
    </submittedName>
</protein>
<dbReference type="KEGG" id="nfl:COO91_08921"/>
<proteinExistence type="predicted"/>
<accession>A0A2K8T6T1</accession>
<dbReference type="EMBL" id="CP024785">
    <property type="protein sequence ID" value="AUB42775.1"/>
    <property type="molecule type" value="Genomic_DNA"/>
</dbReference>
<sequence>MHKKKSLALLNEKPTTPTLKLRSAEQFLKSRLEIYFGLVSGQIFVGVK</sequence>
<reference evidence="1 2" key="1">
    <citation type="submission" date="2017-11" db="EMBL/GenBank/DDBJ databases">
        <title>Complete genome of a free-living desiccation-tolerant cyanobacterium and its photosynthetic adaptation to extreme terrestrial habitat.</title>
        <authorList>
            <person name="Shang J."/>
        </authorList>
    </citation>
    <scope>NUCLEOTIDE SEQUENCE [LARGE SCALE GENOMIC DNA]</scope>
    <source>
        <strain evidence="1 2">CCNUN1</strain>
    </source>
</reference>
<gene>
    <name evidence="1" type="ORF">COO91_08921</name>
</gene>
<name>A0A2K8T6T1_9NOSO</name>
<evidence type="ECO:0000313" key="2">
    <source>
        <dbReference type="Proteomes" id="UP000232003"/>
    </source>
</evidence>
<dbReference type="Proteomes" id="UP000232003">
    <property type="component" value="Chromosome"/>
</dbReference>
<evidence type="ECO:0000313" key="1">
    <source>
        <dbReference type="EMBL" id="AUB42775.1"/>
    </source>
</evidence>
<organism evidence="1 2">
    <name type="scientific">Nostoc flagelliforme CCNUN1</name>
    <dbReference type="NCBI Taxonomy" id="2038116"/>
    <lineage>
        <taxon>Bacteria</taxon>
        <taxon>Bacillati</taxon>
        <taxon>Cyanobacteriota</taxon>
        <taxon>Cyanophyceae</taxon>
        <taxon>Nostocales</taxon>
        <taxon>Nostocaceae</taxon>
        <taxon>Nostoc</taxon>
    </lineage>
</organism>